<accession>A0A1X0R7V1</accession>
<dbReference type="EMBL" id="KV921893">
    <property type="protein sequence ID" value="ORE08093.1"/>
    <property type="molecule type" value="Genomic_DNA"/>
</dbReference>
<feature type="non-terminal residue" evidence="1">
    <location>
        <position position="68"/>
    </location>
</feature>
<dbReference type="AlphaFoldDB" id="A0A1X0R7V1"/>
<sequence>DGLGFDWLGKGQLSMEGSSGQHKETIYRTTSDTAKQISNTISMLKGLTRENMDASFETLKQAKTIDVQ</sequence>
<organism evidence="1">
    <name type="scientific">Rhizopus microsporus var. microsporus</name>
    <dbReference type="NCBI Taxonomy" id="86635"/>
    <lineage>
        <taxon>Eukaryota</taxon>
        <taxon>Fungi</taxon>
        <taxon>Fungi incertae sedis</taxon>
        <taxon>Mucoromycota</taxon>
        <taxon>Mucoromycotina</taxon>
        <taxon>Mucoromycetes</taxon>
        <taxon>Mucorales</taxon>
        <taxon>Mucorineae</taxon>
        <taxon>Rhizopodaceae</taxon>
        <taxon>Rhizopus</taxon>
    </lineage>
</organism>
<reference evidence="1" key="1">
    <citation type="journal article" date="2016" name="Proc. Natl. Acad. Sci. U.S.A.">
        <title>Lipid metabolic changes in an early divergent fungus govern the establishment of a mutualistic symbiosis with endobacteria.</title>
        <authorList>
            <person name="Lastovetsky O.A."/>
            <person name="Gaspar M.L."/>
            <person name="Mondo S.J."/>
            <person name="LaButti K.M."/>
            <person name="Sandor L."/>
            <person name="Grigoriev I.V."/>
            <person name="Henry S.A."/>
            <person name="Pawlowska T.E."/>
        </authorList>
    </citation>
    <scope>NUCLEOTIDE SEQUENCE [LARGE SCALE GENOMIC DNA]</scope>
    <source>
        <strain evidence="1">ATCC 52814</strain>
    </source>
</reference>
<evidence type="ECO:0000313" key="1">
    <source>
        <dbReference type="EMBL" id="ORE08093.1"/>
    </source>
</evidence>
<dbReference type="Proteomes" id="UP000242414">
    <property type="component" value="Unassembled WGS sequence"/>
</dbReference>
<name>A0A1X0R7V1_RHIZD</name>
<proteinExistence type="predicted"/>
<dbReference type="VEuPathDB" id="FungiDB:BCV72DRAFT_183779"/>
<dbReference type="OrthoDB" id="2216857at2759"/>
<protein>
    <submittedName>
        <fullName evidence="1">Uncharacterized protein</fullName>
    </submittedName>
</protein>
<gene>
    <name evidence="1" type="ORF">BCV72DRAFT_183779</name>
</gene>
<feature type="non-terminal residue" evidence="1">
    <location>
        <position position="1"/>
    </location>
</feature>